<name>A0AAD9TDT4_9ROSI</name>
<accession>A0AAD9TDT4</accession>
<dbReference type="InterPro" id="IPR036691">
    <property type="entry name" value="Endo/exonu/phosph_ase_sf"/>
</dbReference>
<protein>
    <submittedName>
        <fullName evidence="1">Uncharacterized protein</fullName>
    </submittedName>
</protein>
<dbReference type="Proteomes" id="UP001280121">
    <property type="component" value="Unassembled WGS sequence"/>
</dbReference>
<sequence>MKIFGWNTRGLQSPRSFNALLIRKQESKVELMFLMETRSNQSKMELLRVKLGYVGKITVDSVGNSGGLCLLWDSSIDMALVSFFVGHIDVSIRKHTTNYRD</sequence>
<evidence type="ECO:0000313" key="2">
    <source>
        <dbReference type="Proteomes" id="UP001280121"/>
    </source>
</evidence>
<dbReference type="EMBL" id="JANJYI010000009">
    <property type="protein sequence ID" value="KAK2634299.1"/>
    <property type="molecule type" value="Genomic_DNA"/>
</dbReference>
<evidence type="ECO:0000313" key="1">
    <source>
        <dbReference type="EMBL" id="KAK2634299.1"/>
    </source>
</evidence>
<dbReference type="AlphaFoldDB" id="A0AAD9TDT4"/>
<comment type="caution">
    <text evidence="1">The sequence shown here is derived from an EMBL/GenBank/DDBJ whole genome shotgun (WGS) entry which is preliminary data.</text>
</comment>
<reference evidence="1" key="1">
    <citation type="journal article" date="2023" name="Plant J.">
        <title>Genome sequences and population genomics provide insights into the demographic history, inbreeding, and mutation load of two 'living fossil' tree species of Dipteronia.</title>
        <authorList>
            <person name="Feng Y."/>
            <person name="Comes H.P."/>
            <person name="Chen J."/>
            <person name="Zhu S."/>
            <person name="Lu R."/>
            <person name="Zhang X."/>
            <person name="Li P."/>
            <person name="Qiu J."/>
            <person name="Olsen K.M."/>
            <person name="Qiu Y."/>
        </authorList>
    </citation>
    <scope>NUCLEOTIDE SEQUENCE</scope>
    <source>
        <strain evidence="1">KIB01</strain>
    </source>
</reference>
<proteinExistence type="predicted"/>
<organism evidence="1 2">
    <name type="scientific">Dipteronia dyeriana</name>
    <dbReference type="NCBI Taxonomy" id="168575"/>
    <lineage>
        <taxon>Eukaryota</taxon>
        <taxon>Viridiplantae</taxon>
        <taxon>Streptophyta</taxon>
        <taxon>Embryophyta</taxon>
        <taxon>Tracheophyta</taxon>
        <taxon>Spermatophyta</taxon>
        <taxon>Magnoliopsida</taxon>
        <taxon>eudicotyledons</taxon>
        <taxon>Gunneridae</taxon>
        <taxon>Pentapetalae</taxon>
        <taxon>rosids</taxon>
        <taxon>malvids</taxon>
        <taxon>Sapindales</taxon>
        <taxon>Sapindaceae</taxon>
        <taxon>Hippocastanoideae</taxon>
        <taxon>Acereae</taxon>
        <taxon>Dipteronia</taxon>
    </lineage>
</organism>
<dbReference type="SUPFAM" id="SSF56219">
    <property type="entry name" value="DNase I-like"/>
    <property type="match status" value="1"/>
</dbReference>
<keyword evidence="2" id="KW-1185">Reference proteome</keyword>
<gene>
    <name evidence="1" type="ORF">Ddye_029091</name>
</gene>
<dbReference type="Gene3D" id="3.60.10.10">
    <property type="entry name" value="Endonuclease/exonuclease/phosphatase"/>
    <property type="match status" value="1"/>
</dbReference>